<keyword evidence="3" id="KW-1185">Reference proteome</keyword>
<dbReference type="AlphaFoldDB" id="A0A8H5AUH7"/>
<proteinExistence type="predicted"/>
<name>A0A8H5AUH7_9AGAR</name>
<dbReference type="InterPro" id="IPR003615">
    <property type="entry name" value="HNH_nuc"/>
</dbReference>
<dbReference type="EMBL" id="JAACJJ010000057">
    <property type="protein sequence ID" value="KAF5311136.1"/>
    <property type="molecule type" value="Genomic_DNA"/>
</dbReference>
<organism evidence="2 3">
    <name type="scientific">Psilocybe cf. subviscida</name>
    <dbReference type="NCBI Taxonomy" id="2480587"/>
    <lineage>
        <taxon>Eukaryota</taxon>
        <taxon>Fungi</taxon>
        <taxon>Dikarya</taxon>
        <taxon>Basidiomycota</taxon>
        <taxon>Agaricomycotina</taxon>
        <taxon>Agaricomycetes</taxon>
        <taxon>Agaricomycetidae</taxon>
        <taxon>Agaricales</taxon>
        <taxon>Agaricineae</taxon>
        <taxon>Strophariaceae</taxon>
        <taxon>Psilocybe</taxon>
    </lineage>
</organism>
<sequence>MTQLPPTVALKFLLWSEVADVQNAYDKCLREEKSLMGQNQAPETRWALVRVRILGYLVHYADAGARGVVDAINSCATDGKLYHLGGLYRQAWIRAVKSRTPAPSNDPSRPPFDATHDLKYDGVDLAPRDHSASKKSALVRDGFRCLVTGRYDIASLSPNDPLLATLVYSDAVRTECCHIFSESTNWDISPFTDPNKSSWATSVWTVMSRFGYSLPEDLHGGKVHRLENVLTLSQDIHAYFNSLAIWFIEVGDNEYRVESVPGPAQLLAKSHSIVRFTPARPDLDLALPSPDYLAIHAACTKVAHLSGASEWFREFEDDLDKHANKTLADNGASASLLYNALCVHAEESEESNVVLQ</sequence>
<comment type="caution">
    <text evidence="2">The sequence shown here is derived from an EMBL/GenBank/DDBJ whole genome shotgun (WGS) entry which is preliminary data.</text>
</comment>
<dbReference type="OrthoDB" id="2104739at2759"/>
<gene>
    <name evidence="2" type="ORF">D9619_008051</name>
</gene>
<evidence type="ECO:0000313" key="3">
    <source>
        <dbReference type="Proteomes" id="UP000567179"/>
    </source>
</evidence>
<accession>A0A8H5AUH7</accession>
<dbReference type="Proteomes" id="UP000567179">
    <property type="component" value="Unassembled WGS sequence"/>
</dbReference>
<dbReference type="Pfam" id="PF13391">
    <property type="entry name" value="HNH_2"/>
    <property type="match status" value="1"/>
</dbReference>
<protein>
    <recommendedName>
        <fullName evidence="1">HNH nuclease domain-containing protein</fullName>
    </recommendedName>
</protein>
<feature type="domain" description="HNH nuclease" evidence="1">
    <location>
        <begin position="145"/>
        <end position="245"/>
    </location>
</feature>
<evidence type="ECO:0000313" key="2">
    <source>
        <dbReference type="EMBL" id="KAF5311136.1"/>
    </source>
</evidence>
<evidence type="ECO:0000259" key="1">
    <source>
        <dbReference type="Pfam" id="PF13391"/>
    </source>
</evidence>
<reference evidence="2 3" key="1">
    <citation type="journal article" date="2020" name="ISME J.">
        <title>Uncovering the hidden diversity of litter-decomposition mechanisms in mushroom-forming fungi.</title>
        <authorList>
            <person name="Floudas D."/>
            <person name="Bentzer J."/>
            <person name="Ahren D."/>
            <person name="Johansson T."/>
            <person name="Persson P."/>
            <person name="Tunlid A."/>
        </authorList>
    </citation>
    <scope>NUCLEOTIDE SEQUENCE [LARGE SCALE GENOMIC DNA]</scope>
    <source>
        <strain evidence="2 3">CBS 101986</strain>
    </source>
</reference>